<dbReference type="Proteomes" id="UP001597120">
    <property type="component" value="Unassembled WGS sequence"/>
</dbReference>
<dbReference type="InterPro" id="IPR003141">
    <property type="entry name" value="Pol/His_phosphatase_N"/>
</dbReference>
<proteinExistence type="predicted"/>
<comment type="caution">
    <text evidence="3">The sequence shown here is derived from an EMBL/GenBank/DDBJ whole genome shotgun (WGS) entry which is preliminary data.</text>
</comment>
<protein>
    <submittedName>
        <fullName evidence="3">PHP domain-containing protein</fullName>
    </submittedName>
</protein>
<evidence type="ECO:0000313" key="4">
    <source>
        <dbReference type="Proteomes" id="UP001597120"/>
    </source>
</evidence>
<dbReference type="Gene3D" id="3.20.20.140">
    <property type="entry name" value="Metal-dependent hydrolases"/>
    <property type="match status" value="1"/>
</dbReference>
<feature type="compositionally biased region" description="Basic and acidic residues" evidence="1">
    <location>
        <begin position="1"/>
        <end position="10"/>
    </location>
</feature>
<feature type="region of interest" description="Disordered" evidence="1">
    <location>
        <begin position="1"/>
        <end position="21"/>
    </location>
</feature>
<reference evidence="4" key="1">
    <citation type="journal article" date="2019" name="Int. J. Syst. Evol. Microbiol.">
        <title>The Global Catalogue of Microorganisms (GCM) 10K type strain sequencing project: providing services to taxonomists for standard genome sequencing and annotation.</title>
        <authorList>
            <consortium name="The Broad Institute Genomics Platform"/>
            <consortium name="The Broad Institute Genome Sequencing Center for Infectious Disease"/>
            <person name="Wu L."/>
            <person name="Ma J."/>
        </authorList>
    </citation>
    <scope>NUCLEOTIDE SEQUENCE [LARGE SCALE GENOMIC DNA]</scope>
    <source>
        <strain evidence="4">CCUG 57263</strain>
    </source>
</reference>
<keyword evidence="4" id="KW-1185">Reference proteome</keyword>
<evidence type="ECO:0000256" key="1">
    <source>
        <dbReference type="SAM" id="MobiDB-lite"/>
    </source>
</evidence>
<dbReference type="SUPFAM" id="SSF89550">
    <property type="entry name" value="PHP domain-like"/>
    <property type="match status" value="1"/>
</dbReference>
<sequence length="282" mass="31170">MNGHYLDLHTHTSASDGTRSPAENVRLAREAGLAGLAVTDHDTVAGIAEAMEEGKRLGVIVVPGVEISTVAKGRDIHVLGYYIDTHCPVFLDRLQQLRQVREKRNELMLAKLRELGMEISMRELADLASKASGEDQTVGRPHIAELLIRKGYVGTMEEAFDKYLGSGGAAYVNPPRIHPKEAIGWIHEAGGTAVLAHPGIYHDDELVEEIIPYGLDGIEAFHSDHSREEENKYERLAARYGLVVTAGSDYHGERRGEVFHGPIGNRKVDRSVLERLQKRRGD</sequence>
<gene>
    <name evidence="3" type="ORF">ACFQ03_00495</name>
</gene>
<dbReference type="RefSeq" id="WP_144933568.1">
    <property type="nucleotide sequence ID" value="NZ_JBHTIU010000001.1"/>
</dbReference>
<dbReference type="CDD" id="cd07438">
    <property type="entry name" value="PHP_HisPPase_AMP"/>
    <property type="match status" value="1"/>
</dbReference>
<dbReference type="InterPro" id="IPR052018">
    <property type="entry name" value="PHP_domain"/>
</dbReference>
<name>A0ABW3D2M9_9BACL</name>
<organism evidence="3 4">
    <name type="scientific">Paenibacillus residui</name>
    <dbReference type="NCBI Taxonomy" id="629724"/>
    <lineage>
        <taxon>Bacteria</taxon>
        <taxon>Bacillati</taxon>
        <taxon>Bacillota</taxon>
        <taxon>Bacilli</taxon>
        <taxon>Bacillales</taxon>
        <taxon>Paenibacillaceae</taxon>
        <taxon>Paenibacillus</taxon>
    </lineage>
</organism>
<dbReference type="EMBL" id="JBHTIU010000001">
    <property type="protein sequence ID" value="MFD0867623.1"/>
    <property type="molecule type" value="Genomic_DNA"/>
</dbReference>
<dbReference type="InterPro" id="IPR004013">
    <property type="entry name" value="PHP_dom"/>
</dbReference>
<dbReference type="InterPro" id="IPR016195">
    <property type="entry name" value="Pol/histidinol_Pase-like"/>
</dbReference>
<evidence type="ECO:0000259" key="2">
    <source>
        <dbReference type="SMART" id="SM00481"/>
    </source>
</evidence>
<dbReference type="PANTHER" id="PTHR42924">
    <property type="entry name" value="EXONUCLEASE"/>
    <property type="match status" value="1"/>
</dbReference>
<accession>A0ABW3D2M9</accession>
<evidence type="ECO:0000313" key="3">
    <source>
        <dbReference type="EMBL" id="MFD0867623.1"/>
    </source>
</evidence>
<dbReference type="Pfam" id="PF02811">
    <property type="entry name" value="PHP"/>
    <property type="match status" value="1"/>
</dbReference>
<dbReference type="SMART" id="SM00481">
    <property type="entry name" value="POLIIIAc"/>
    <property type="match status" value="1"/>
</dbReference>
<dbReference type="PANTHER" id="PTHR42924:SF3">
    <property type="entry name" value="POLYMERASE_HISTIDINOL PHOSPHATASE N-TERMINAL DOMAIN-CONTAINING PROTEIN"/>
    <property type="match status" value="1"/>
</dbReference>
<dbReference type="Gene3D" id="1.10.150.650">
    <property type="match status" value="1"/>
</dbReference>
<feature type="domain" description="Polymerase/histidinol phosphatase N-terminal" evidence="2">
    <location>
        <begin position="6"/>
        <end position="71"/>
    </location>
</feature>